<keyword evidence="1" id="KW-0472">Membrane</keyword>
<dbReference type="RefSeq" id="WP_055259859.1">
    <property type="nucleotide sequence ID" value="NZ_CYXT01000037.1"/>
</dbReference>
<name>A0A173UUF0_ANAHA</name>
<feature type="transmembrane region" description="Helical" evidence="1">
    <location>
        <begin position="119"/>
        <end position="139"/>
    </location>
</feature>
<evidence type="ECO:0000256" key="1">
    <source>
        <dbReference type="SAM" id="Phobius"/>
    </source>
</evidence>
<protein>
    <submittedName>
        <fullName evidence="2">Uncharacterized protein</fullName>
    </submittedName>
</protein>
<organism evidence="2 3">
    <name type="scientific">Anaerostipes hadrus</name>
    <dbReference type="NCBI Taxonomy" id="649756"/>
    <lineage>
        <taxon>Bacteria</taxon>
        <taxon>Bacillati</taxon>
        <taxon>Bacillota</taxon>
        <taxon>Clostridia</taxon>
        <taxon>Lachnospirales</taxon>
        <taxon>Lachnospiraceae</taxon>
        <taxon>Anaerostipes</taxon>
    </lineage>
</organism>
<dbReference type="EMBL" id="CYXT01000037">
    <property type="protein sequence ID" value="CUN18559.1"/>
    <property type="molecule type" value="Genomic_DNA"/>
</dbReference>
<evidence type="ECO:0000313" key="3">
    <source>
        <dbReference type="Proteomes" id="UP000095598"/>
    </source>
</evidence>
<feature type="transmembrane region" description="Helical" evidence="1">
    <location>
        <begin position="12"/>
        <end position="32"/>
    </location>
</feature>
<dbReference type="Proteomes" id="UP000095598">
    <property type="component" value="Unassembled WGS sequence"/>
</dbReference>
<proteinExistence type="predicted"/>
<sequence>MDKKIKKFLKKIWWFMFSLLTLVGGILTGFPVCNNNYVYVTANDTPTEHICRRRVSQNPKECNTCSTASEKEPITMSFNIKIVREYLIDASQYAKNDNEKNESRKTIIDYVCDYISEGLLLILSDIIGLMILIVCKLILLKRKICNKIFDDVVTSVVEEIIEEEKDGMKEELKKWIKNQSKK</sequence>
<accession>A0A173UUF0</accession>
<gene>
    <name evidence="2" type="ORF">ERS852425_03188</name>
</gene>
<reference evidence="2 3" key="1">
    <citation type="submission" date="2015-09" db="EMBL/GenBank/DDBJ databases">
        <authorList>
            <consortium name="Pathogen Informatics"/>
        </authorList>
    </citation>
    <scope>NUCLEOTIDE SEQUENCE [LARGE SCALE GENOMIC DNA]</scope>
    <source>
        <strain evidence="2 3">2789STDY5608868</strain>
    </source>
</reference>
<evidence type="ECO:0000313" key="2">
    <source>
        <dbReference type="EMBL" id="CUN18559.1"/>
    </source>
</evidence>
<keyword evidence="1" id="KW-1133">Transmembrane helix</keyword>
<dbReference type="AlphaFoldDB" id="A0A173UUF0"/>
<keyword evidence="1" id="KW-0812">Transmembrane</keyword>